<protein>
    <recommendedName>
        <fullName evidence="3 8">DNA replication complex GINS protein PSF2</fullName>
    </recommendedName>
</protein>
<dbReference type="InterPro" id="IPR007257">
    <property type="entry name" value="GINS_Psf2"/>
</dbReference>
<comment type="function">
    <text evidence="7">The GINS complex plays an essential role in the initiation of DNA replication. Has a role in chromosome segregation.</text>
</comment>
<dbReference type="GO" id="GO:0000727">
    <property type="term" value="P:double-strand break repair via break-induced replication"/>
    <property type="evidence" value="ECO:0007669"/>
    <property type="project" value="TreeGrafter"/>
</dbReference>
<dbReference type="GO" id="GO:0007059">
    <property type="term" value="P:chromosome segregation"/>
    <property type="evidence" value="ECO:0007669"/>
    <property type="project" value="UniProtKB-KW"/>
</dbReference>
<evidence type="ECO:0000259" key="11">
    <source>
        <dbReference type="Pfam" id="PF25005"/>
    </source>
</evidence>
<dbReference type="SUPFAM" id="SSF160059">
    <property type="entry name" value="PriA/YqbF domain"/>
    <property type="match status" value="1"/>
</dbReference>
<comment type="subcellular location">
    <subcellularLocation>
        <location evidence="1 8">Nucleus</location>
    </subcellularLocation>
</comment>
<evidence type="ECO:0000256" key="5">
    <source>
        <dbReference type="ARBA" id="ARBA00022829"/>
    </source>
</evidence>
<reference evidence="12 13" key="1">
    <citation type="journal article" date="2016" name="Nat. Commun.">
        <title>Ectomycorrhizal ecology is imprinted in the genome of the dominant symbiotic fungus Cenococcum geophilum.</title>
        <authorList>
            <consortium name="DOE Joint Genome Institute"/>
            <person name="Peter M."/>
            <person name="Kohler A."/>
            <person name="Ohm R.A."/>
            <person name="Kuo A."/>
            <person name="Krutzmann J."/>
            <person name="Morin E."/>
            <person name="Arend M."/>
            <person name="Barry K.W."/>
            <person name="Binder M."/>
            <person name="Choi C."/>
            <person name="Clum A."/>
            <person name="Copeland A."/>
            <person name="Grisel N."/>
            <person name="Haridas S."/>
            <person name="Kipfer T."/>
            <person name="LaButti K."/>
            <person name="Lindquist E."/>
            <person name="Lipzen A."/>
            <person name="Maire R."/>
            <person name="Meier B."/>
            <person name="Mihaltcheva S."/>
            <person name="Molinier V."/>
            <person name="Murat C."/>
            <person name="Poggeler S."/>
            <person name="Quandt C.A."/>
            <person name="Sperisen C."/>
            <person name="Tritt A."/>
            <person name="Tisserant E."/>
            <person name="Crous P.W."/>
            <person name="Henrissat B."/>
            <person name="Nehls U."/>
            <person name="Egli S."/>
            <person name="Spatafora J.W."/>
            <person name="Grigoriev I.V."/>
            <person name="Martin F.M."/>
        </authorList>
    </citation>
    <scope>NUCLEOTIDE SEQUENCE [LARGE SCALE GENOMIC DNA]</scope>
    <source>
        <strain evidence="12 13">CBS 207.34</strain>
    </source>
</reference>
<proteinExistence type="inferred from homology"/>
<dbReference type="InterPro" id="IPR036224">
    <property type="entry name" value="GINS_bundle-like_dom_sf"/>
</dbReference>
<evidence type="ECO:0000259" key="10">
    <source>
        <dbReference type="Pfam" id="PF05916"/>
    </source>
</evidence>
<dbReference type="Gene3D" id="1.20.58.1020">
    <property type="match status" value="1"/>
</dbReference>
<dbReference type="InterPro" id="IPR056784">
    <property type="entry name" value="PSF2_N"/>
</dbReference>
<dbReference type="OrthoDB" id="1938138at2759"/>
<dbReference type="Proteomes" id="UP000250140">
    <property type="component" value="Unassembled WGS sequence"/>
</dbReference>
<feature type="compositionally biased region" description="Basic and acidic residues" evidence="9">
    <location>
        <begin position="212"/>
        <end position="225"/>
    </location>
</feature>
<keyword evidence="6 8" id="KW-0539">Nucleus</keyword>
<evidence type="ECO:0000256" key="3">
    <source>
        <dbReference type="ARBA" id="ARBA00015139"/>
    </source>
</evidence>
<evidence type="ECO:0000313" key="12">
    <source>
        <dbReference type="EMBL" id="OCL03597.1"/>
    </source>
</evidence>
<evidence type="ECO:0000256" key="9">
    <source>
        <dbReference type="SAM" id="MobiDB-lite"/>
    </source>
</evidence>
<comment type="similarity">
    <text evidence="2 8">Belongs to the GINS2/PSF2 family.</text>
</comment>
<dbReference type="GO" id="GO:0000811">
    <property type="term" value="C:GINS complex"/>
    <property type="evidence" value="ECO:0007669"/>
    <property type="project" value="TreeGrafter"/>
</dbReference>
<accession>A0A8E2ERK1</accession>
<dbReference type="Pfam" id="PF25005">
    <property type="entry name" value="PSF2_N"/>
    <property type="match status" value="1"/>
</dbReference>
<name>A0A8E2ERK1_9PEZI</name>
<sequence length="241" mass="26608">MALPLPPGLTPPEIAFLCEMELVTVIPRQRLEGLDLLGGPTPTLIPPHRSNIPLWFALLLKRQRRANIAPPPWLHPTSLAAILQFETEKSTDAFSPPPRLPPSADGSNTTSPPFLPFSVVDAAADALPYHWLELGEILLEAAPDDFEEPDQVRRLMRDLREVRMAKLRAGVDVLDAGGGFKMNGVGGMEVAEGRAFIGGVIDGLRKIGASREQQRRDREREERENGYTATTDDDDDDQMDM</sequence>
<dbReference type="FunFam" id="3.40.5.50:FF:000001">
    <property type="entry name" value="DNA replication complex GINS protein PSF2"/>
    <property type="match status" value="1"/>
</dbReference>
<organism evidence="12 13">
    <name type="scientific">Glonium stellatum</name>
    <dbReference type="NCBI Taxonomy" id="574774"/>
    <lineage>
        <taxon>Eukaryota</taxon>
        <taxon>Fungi</taxon>
        <taxon>Dikarya</taxon>
        <taxon>Ascomycota</taxon>
        <taxon>Pezizomycotina</taxon>
        <taxon>Dothideomycetes</taxon>
        <taxon>Pleosporomycetidae</taxon>
        <taxon>Gloniales</taxon>
        <taxon>Gloniaceae</taxon>
        <taxon>Glonium</taxon>
    </lineage>
</organism>
<feature type="domain" description="GINS subunit" evidence="10">
    <location>
        <begin position="75"/>
        <end position="207"/>
    </location>
</feature>
<feature type="region of interest" description="Disordered" evidence="9">
    <location>
        <begin position="208"/>
        <end position="241"/>
    </location>
</feature>
<keyword evidence="5" id="KW-0159">Chromosome partition</keyword>
<dbReference type="FunFam" id="1.20.58.1020:FF:000001">
    <property type="entry name" value="DNA replication complex GINS protein PSF2"/>
    <property type="match status" value="1"/>
</dbReference>
<dbReference type="GO" id="GO:0006260">
    <property type="term" value="P:DNA replication"/>
    <property type="evidence" value="ECO:0007669"/>
    <property type="project" value="UniProtKB-KW"/>
</dbReference>
<evidence type="ECO:0000256" key="2">
    <source>
        <dbReference type="ARBA" id="ARBA00010565"/>
    </source>
</evidence>
<dbReference type="EMBL" id="KV750705">
    <property type="protein sequence ID" value="OCL03597.1"/>
    <property type="molecule type" value="Genomic_DNA"/>
</dbReference>
<evidence type="ECO:0000313" key="13">
    <source>
        <dbReference type="Proteomes" id="UP000250140"/>
    </source>
</evidence>
<evidence type="ECO:0000256" key="4">
    <source>
        <dbReference type="ARBA" id="ARBA00022705"/>
    </source>
</evidence>
<dbReference type="Pfam" id="PF05916">
    <property type="entry name" value="Sld5"/>
    <property type="match status" value="1"/>
</dbReference>
<comment type="subunit">
    <text evidence="8">Component of the GINS complex.</text>
</comment>
<dbReference type="PIRSF" id="PIRSF028998">
    <property type="entry name" value="GINS_Psf2_subgr"/>
    <property type="match status" value="1"/>
</dbReference>
<dbReference type="CDD" id="cd21694">
    <property type="entry name" value="GINS_B_Psf2"/>
    <property type="match status" value="1"/>
</dbReference>
<keyword evidence="13" id="KW-1185">Reference proteome</keyword>
<evidence type="ECO:0000256" key="8">
    <source>
        <dbReference type="PIRNR" id="PIRNR028998"/>
    </source>
</evidence>
<feature type="compositionally biased region" description="Acidic residues" evidence="9">
    <location>
        <begin position="231"/>
        <end position="241"/>
    </location>
</feature>
<feature type="domain" description="DNA replication complex GINS protein PSF2 N-terminal" evidence="11">
    <location>
        <begin position="10"/>
        <end position="68"/>
    </location>
</feature>
<gene>
    <name evidence="12" type="ORF">AOQ84DRAFT_400567</name>
</gene>
<dbReference type="InterPro" id="IPR021151">
    <property type="entry name" value="GINS_A"/>
</dbReference>
<dbReference type="PANTHER" id="PTHR12772:SF0">
    <property type="entry name" value="DNA REPLICATION COMPLEX GINS PROTEIN PSF2"/>
    <property type="match status" value="1"/>
</dbReference>
<evidence type="ECO:0000256" key="6">
    <source>
        <dbReference type="ARBA" id="ARBA00023242"/>
    </source>
</evidence>
<evidence type="ECO:0000256" key="7">
    <source>
        <dbReference type="ARBA" id="ARBA00025163"/>
    </source>
</evidence>
<evidence type="ECO:0000256" key="1">
    <source>
        <dbReference type="ARBA" id="ARBA00004123"/>
    </source>
</evidence>
<dbReference type="Gene3D" id="3.40.5.50">
    <property type="match status" value="1"/>
</dbReference>
<dbReference type="SUPFAM" id="SSF158573">
    <property type="entry name" value="GINS helical bundle-like"/>
    <property type="match status" value="1"/>
</dbReference>
<dbReference type="PANTHER" id="PTHR12772">
    <property type="entry name" value="DNA REPLICATION COMPLEX GINS PROTEIN PSF2"/>
    <property type="match status" value="1"/>
</dbReference>
<dbReference type="CDD" id="cd11712">
    <property type="entry name" value="GINS_A_psf2"/>
    <property type="match status" value="1"/>
</dbReference>
<keyword evidence="4 8" id="KW-0235">DNA replication</keyword>
<dbReference type="AlphaFoldDB" id="A0A8E2ERK1"/>